<dbReference type="RefSeq" id="WP_075064481.1">
    <property type="nucleotide sequence ID" value="NZ_LGCL01000045.1"/>
</dbReference>
<dbReference type="CDD" id="cd00397">
    <property type="entry name" value="DNA_BRE_C"/>
    <property type="match status" value="1"/>
</dbReference>
<dbReference type="InterPro" id="IPR011010">
    <property type="entry name" value="DNA_brk_join_enz"/>
</dbReference>
<dbReference type="InterPro" id="IPR002104">
    <property type="entry name" value="Integrase_catalytic"/>
</dbReference>
<evidence type="ECO:0000256" key="1">
    <source>
        <dbReference type="ARBA" id="ARBA00023172"/>
    </source>
</evidence>
<dbReference type="InterPro" id="IPR013762">
    <property type="entry name" value="Integrase-like_cat_sf"/>
</dbReference>
<comment type="caution">
    <text evidence="3">The sequence shown here is derived from an EMBL/GenBank/DDBJ whole genome shotgun (WGS) entry which is preliminary data.</text>
</comment>
<dbReference type="InterPro" id="IPR050090">
    <property type="entry name" value="Tyrosine_recombinase_XerCD"/>
</dbReference>
<dbReference type="STRING" id="1134406.ADN00_18245"/>
<keyword evidence="1" id="KW-0233">DNA recombination</keyword>
<dbReference type="PROSITE" id="PS51898">
    <property type="entry name" value="TYR_RECOMBINASE"/>
    <property type="match status" value="1"/>
</dbReference>
<feature type="domain" description="Tyr recombinase" evidence="2">
    <location>
        <begin position="151"/>
        <end position="317"/>
    </location>
</feature>
<dbReference type="SUPFAM" id="SSF56349">
    <property type="entry name" value="DNA breaking-rejoining enzymes"/>
    <property type="match status" value="1"/>
</dbReference>
<protein>
    <recommendedName>
        <fullName evidence="2">Tyr recombinase domain-containing protein</fullName>
    </recommendedName>
</protein>
<evidence type="ECO:0000313" key="3">
    <source>
        <dbReference type="EMBL" id="KPL70007.1"/>
    </source>
</evidence>
<dbReference type="Gene3D" id="1.10.443.10">
    <property type="entry name" value="Intergrase catalytic core"/>
    <property type="match status" value="1"/>
</dbReference>
<dbReference type="OrthoDB" id="148806at2"/>
<evidence type="ECO:0000259" key="2">
    <source>
        <dbReference type="PROSITE" id="PS51898"/>
    </source>
</evidence>
<reference evidence="3 4" key="1">
    <citation type="submission" date="2015-07" db="EMBL/GenBank/DDBJ databases">
        <title>Genome sequence of Ornatilinea apprima DSM 23815.</title>
        <authorList>
            <person name="Hemp J."/>
            <person name="Ward L.M."/>
            <person name="Pace L.A."/>
            <person name="Fischer W.W."/>
        </authorList>
    </citation>
    <scope>NUCLEOTIDE SEQUENCE [LARGE SCALE GENOMIC DNA]</scope>
    <source>
        <strain evidence="3 4">P3M-1</strain>
    </source>
</reference>
<organism evidence="3 4">
    <name type="scientific">Ornatilinea apprima</name>
    <dbReference type="NCBI Taxonomy" id="1134406"/>
    <lineage>
        <taxon>Bacteria</taxon>
        <taxon>Bacillati</taxon>
        <taxon>Chloroflexota</taxon>
        <taxon>Anaerolineae</taxon>
        <taxon>Anaerolineales</taxon>
        <taxon>Anaerolineaceae</taxon>
        <taxon>Ornatilinea</taxon>
    </lineage>
</organism>
<keyword evidence="4" id="KW-1185">Reference proteome</keyword>
<dbReference type="PANTHER" id="PTHR30349">
    <property type="entry name" value="PHAGE INTEGRASE-RELATED"/>
    <property type="match status" value="1"/>
</dbReference>
<dbReference type="Proteomes" id="UP000050417">
    <property type="component" value="Unassembled WGS sequence"/>
</dbReference>
<proteinExistence type="predicted"/>
<dbReference type="GO" id="GO:0003677">
    <property type="term" value="F:DNA binding"/>
    <property type="evidence" value="ECO:0007669"/>
    <property type="project" value="InterPro"/>
</dbReference>
<dbReference type="GO" id="GO:0015074">
    <property type="term" value="P:DNA integration"/>
    <property type="evidence" value="ECO:0007669"/>
    <property type="project" value="InterPro"/>
</dbReference>
<dbReference type="GO" id="GO:0006310">
    <property type="term" value="P:DNA recombination"/>
    <property type="evidence" value="ECO:0007669"/>
    <property type="project" value="UniProtKB-KW"/>
</dbReference>
<gene>
    <name evidence="3" type="ORF">ADN00_18245</name>
</gene>
<evidence type="ECO:0000313" key="4">
    <source>
        <dbReference type="Proteomes" id="UP000050417"/>
    </source>
</evidence>
<dbReference type="PANTHER" id="PTHR30349:SF64">
    <property type="entry name" value="PROPHAGE INTEGRASE INTD-RELATED"/>
    <property type="match status" value="1"/>
</dbReference>
<name>A0A0P6X789_9CHLR</name>
<dbReference type="EMBL" id="LGCL01000045">
    <property type="protein sequence ID" value="KPL70007.1"/>
    <property type="molecule type" value="Genomic_DNA"/>
</dbReference>
<dbReference type="AlphaFoldDB" id="A0A0P6X789"/>
<sequence length="317" mass="35878">MSLSSISNQVNHALAKVTWDKEQIKEFQAEHGVASVKKSLRPGGDPTQPLPVILGINTRRTYFQAATSFFKRAEDITDEGLLVKLLDPDIIMTTFEEHYANAAPGTVNKLMAALEKVHLGCVQLGWTKDACPITPELREWVKSFRDDSDVRMPRFGYRPEDAERVVKYLKDKKSVYALPAELALRCGLREDEIAGLKGENIDQSQQLLHITGKGGRYRQVPIPEDLLDQLNCSKQYLFTPSASWRAGFRRTVRDATRALGIEISGVHRLRANFAQKKYQDCLAQGMDEREARLKVSELLGHARIDVTYKYVPRDFSE</sequence>
<dbReference type="Pfam" id="PF00589">
    <property type="entry name" value="Phage_integrase"/>
    <property type="match status" value="1"/>
</dbReference>
<accession>A0A0P6X789</accession>